<dbReference type="InterPro" id="IPR043502">
    <property type="entry name" value="DNA/RNA_pol_sf"/>
</dbReference>
<dbReference type="GO" id="GO:0071897">
    <property type="term" value="P:DNA biosynthetic process"/>
    <property type="evidence" value="ECO:0007669"/>
    <property type="project" value="UniProtKB-ARBA"/>
</dbReference>
<dbReference type="SUPFAM" id="SSF56672">
    <property type="entry name" value="DNA/RNA polymerases"/>
    <property type="match status" value="1"/>
</dbReference>
<reference evidence="1" key="1">
    <citation type="submission" date="2021-01" db="UniProtKB">
        <authorList>
            <consortium name="EnsemblMetazoa"/>
        </authorList>
    </citation>
    <scope>IDENTIFICATION</scope>
</reference>
<evidence type="ECO:0000313" key="1">
    <source>
        <dbReference type="EnsemblMetazoa" id="XP_031787978"/>
    </source>
</evidence>
<dbReference type="GeneID" id="107982100"/>
<dbReference type="Proteomes" id="UP000002358">
    <property type="component" value="Unassembled WGS sequence"/>
</dbReference>
<dbReference type="PANTHER" id="PTHR31511:SF12">
    <property type="entry name" value="RHO TERMINATION FACTOR N-TERMINAL DOMAIN-CONTAINING PROTEIN"/>
    <property type="match status" value="1"/>
</dbReference>
<dbReference type="PANTHER" id="PTHR31511">
    <property type="entry name" value="PROTEIN CBG23764"/>
    <property type="match status" value="1"/>
</dbReference>
<sequence length="624" mass="73115">MKLAKLFIDKAKSCIDEYNAVEANSDFIAEFSMQKNGEETTDIKYFTRESATIYMSTNLEEWFKDNIKEPILAQQYILVKQTPIEFIDSWRFLPSTLEKIASYLENVPIAVNEFRSDGFTNEKINLLRHKGIFPYDFVDGLDKLMSTKLPNENQFYNKLTDSHISEKDYNHAVQVWKTFNIRTLGEYSDLYLKTDVLLLADVFESFRETSLKMTKLELELLTDIDMLMFIEAGIRGGISQCCNRYAKANNPYMGPSYDKEQKIKTLLYFDINNLYGWAMVQPLPVGKFKWIEYETNPSFFNTPPDADIGYFAEVDLEYPEDLHDDHRDLPFCAEHRTPPNSKQKKLLTTLNDKTKYVIHYRALKQALDNGTRLKKVHRILSFEQKARLKPYVELNTEKRKQSKYEFELFYKLLINAVYGKCIERERSRVDVRLLKRTSITIKKPIYVGLCILDLSKTLVYDFHYLYMKQRVGEKCKLLYTDTDSLIYEVADIDMYQIMKNNKHKFDTSDYDENNQFGIPRVNKKVSGLMKDECCGKIMTEFVGLRSKMYSILIEGGETVKKAKGIKSNVVKKSITFEDYRRCLQDLIIIQREQCNIRSKLHIVHTEKQEKIATLNLDFIASEFS</sequence>
<dbReference type="AlphaFoldDB" id="A0A7M7QKH7"/>
<evidence type="ECO:0000313" key="2">
    <source>
        <dbReference type="Proteomes" id="UP000002358"/>
    </source>
</evidence>
<keyword evidence="2" id="KW-1185">Reference proteome</keyword>
<dbReference type="RefSeq" id="XP_031787978.1">
    <property type="nucleotide sequence ID" value="XM_031932118.1"/>
</dbReference>
<dbReference type="OrthoDB" id="414982at2759"/>
<proteinExistence type="predicted"/>
<evidence type="ECO:0008006" key="3">
    <source>
        <dbReference type="Google" id="ProtNLM"/>
    </source>
</evidence>
<organism evidence="1 2">
    <name type="scientific">Nasonia vitripennis</name>
    <name type="common">Parasitic wasp</name>
    <dbReference type="NCBI Taxonomy" id="7425"/>
    <lineage>
        <taxon>Eukaryota</taxon>
        <taxon>Metazoa</taxon>
        <taxon>Ecdysozoa</taxon>
        <taxon>Arthropoda</taxon>
        <taxon>Hexapoda</taxon>
        <taxon>Insecta</taxon>
        <taxon>Pterygota</taxon>
        <taxon>Neoptera</taxon>
        <taxon>Endopterygota</taxon>
        <taxon>Hymenoptera</taxon>
        <taxon>Apocrita</taxon>
        <taxon>Proctotrupomorpha</taxon>
        <taxon>Chalcidoidea</taxon>
        <taxon>Pteromalidae</taxon>
        <taxon>Pteromalinae</taxon>
        <taxon>Nasonia</taxon>
    </lineage>
</organism>
<dbReference type="EnsemblMetazoa" id="XM_031932118">
    <property type="protein sequence ID" value="XP_031787978"/>
    <property type="gene ID" value="LOC107982100"/>
</dbReference>
<accession>A0A7M7QKH7</accession>
<protein>
    <recommendedName>
        <fullName evidence="3">DNA-directed DNA polymerase</fullName>
    </recommendedName>
</protein>
<dbReference type="InParanoid" id="A0A7M7QKH7"/>
<dbReference type="KEGG" id="nvi:107982100"/>
<name>A0A7M7QKH7_NASVI</name>
<dbReference type="InterPro" id="IPR023211">
    <property type="entry name" value="DNA_pol_palm_dom_sf"/>
</dbReference>
<dbReference type="Gene3D" id="3.90.1600.10">
    <property type="entry name" value="Palm domain of DNA polymerase"/>
    <property type="match status" value="1"/>
</dbReference>